<feature type="transmembrane region" description="Helical" evidence="1">
    <location>
        <begin position="36"/>
        <end position="53"/>
    </location>
</feature>
<dbReference type="SUPFAM" id="SSF52540">
    <property type="entry name" value="P-loop containing nucleoside triphosphate hydrolases"/>
    <property type="match status" value="1"/>
</dbReference>
<keyword evidence="1" id="KW-1133">Transmembrane helix</keyword>
<dbReference type="InterPro" id="IPR027417">
    <property type="entry name" value="P-loop_NTPase"/>
</dbReference>
<accession>A0A2T3FSP2</accession>
<reference evidence="2 3" key="1">
    <citation type="journal article" date="2019" name="Int. J. Syst. Evol. Microbiol.">
        <title>Faecalibacillus intestinalis gen. nov., sp. nov. and Faecalibacillus faecis sp. nov., isolated from human faeces.</title>
        <authorList>
            <person name="Seo B."/>
            <person name="Jeon K."/>
            <person name="Baek I."/>
            <person name="Lee Y.M."/>
            <person name="Baek K."/>
            <person name="Ko G."/>
        </authorList>
    </citation>
    <scope>NUCLEOTIDE SEQUENCE [LARGE SCALE GENOMIC DNA]</scope>
    <source>
        <strain evidence="2 3">SNUG30099</strain>
    </source>
</reference>
<keyword evidence="3" id="KW-1185">Reference proteome</keyword>
<gene>
    <name evidence="2" type="ORF">C7U54_11510</name>
</gene>
<comment type="caution">
    <text evidence="2">The sequence shown here is derived from an EMBL/GenBank/DDBJ whole genome shotgun (WGS) entry which is preliminary data.</text>
</comment>
<evidence type="ECO:0000313" key="3">
    <source>
        <dbReference type="Proteomes" id="UP000240974"/>
    </source>
</evidence>
<sequence length="774" mass="92784">MKKSNFIKKVIICIYIFFLLILLTILYYNPHKWFDILTIFLTSILFPFLMSIIKKLNKKRNLLNSLYAENIPSHFIDRTKALEEIIKKINNNNKIIFISGGNGIGKTFFLLKVYQEITENKYKFYSNKLFPIYLELNDDISIEQAIMNKIKLEENNYSCKEIIQRLRKITKNDIVILVDNNSTNNYQNMMSFVESLQELDNGLIFIISTYTSSPNLYENNIELEKFSIKEVNEMASEYNLNIPHEISETIFNYSNGIPILIKILLFNQKVVNNSHNSIPAQNYIHEICQRLDKNSLEMLKTVSFFNILEEPMNYSLFRGININFSKNNLRILKERGLINSTNDKIIINNYIAFLIRQCYDDERFDYYNSFIEKRIKIGYSDEKYIFLVLNSQNNDLSKLEIKNYLLSFFKKRKYTYFINLYEKTFIEDFNLNNNYDDEEIRNYLMYMYFHSLLELGEYPKAIDFFNNEDLWVSNITLLDHKTFSFDFNFDSADLYHFQAEYENAIEQYQILKRDEKNSLKNNLKCQWAIAHCYRHMGSEKDLIYSLSISDSICEKTSSKKELFNLYLRNKMSIIMINLYLKNTNYDYEKQFNRLIQKCNQYFLDNKKNEILNSRQRAIFYKIIKKDYDTACKMLYSSIQELENKNLRIKYDYYFEIAEVYRKKALINISNEYLTISKKYYEKSLRFAKRVNDVNLEMINQLGIIISNIQNEILEEKQLNIILKIEQFAKEKKIFYILNWCASIREYLTIALHDKSNSRVNYLYEKVVNIDLFVM</sequence>
<dbReference type="Gene3D" id="3.40.50.300">
    <property type="entry name" value="P-loop containing nucleotide triphosphate hydrolases"/>
    <property type="match status" value="1"/>
</dbReference>
<evidence type="ECO:0000313" key="2">
    <source>
        <dbReference type="EMBL" id="PST38298.1"/>
    </source>
</evidence>
<name>A0A2T3FSP2_9FIRM</name>
<evidence type="ECO:0000256" key="1">
    <source>
        <dbReference type="SAM" id="Phobius"/>
    </source>
</evidence>
<protein>
    <submittedName>
        <fullName evidence="2">Uncharacterized protein</fullName>
    </submittedName>
</protein>
<dbReference type="EMBL" id="PYLQ01000020">
    <property type="protein sequence ID" value="PST38298.1"/>
    <property type="molecule type" value="Genomic_DNA"/>
</dbReference>
<organism evidence="2 3">
    <name type="scientific">Faecalibacillus intestinalis</name>
    <dbReference type="NCBI Taxonomy" id="1982626"/>
    <lineage>
        <taxon>Bacteria</taxon>
        <taxon>Bacillati</taxon>
        <taxon>Bacillota</taxon>
        <taxon>Erysipelotrichia</taxon>
        <taxon>Erysipelotrichales</taxon>
        <taxon>Coprobacillaceae</taxon>
        <taxon>Faecalibacillus</taxon>
    </lineage>
</organism>
<dbReference type="Proteomes" id="UP000240974">
    <property type="component" value="Unassembled WGS sequence"/>
</dbReference>
<keyword evidence="1" id="KW-0812">Transmembrane</keyword>
<feature type="transmembrane region" description="Helical" evidence="1">
    <location>
        <begin position="12"/>
        <end position="30"/>
    </location>
</feature>
<proteinExistence type="predicted"/>
<keyword evidence="1" id="KW-0472">Membrane</keyword>
<dbReference type="AlphaFoldDB" id="A0A2T3FSP2"/>